<evidence type="ECO:0000256" key="1">
    <source>
        <dbReference type="SAM" id="MobiDB-lite"/>
    </source>
</evidence>
<organism evidence="2 3">
    <name type="scientific">Hibiscus sabdariffa</name>
    <name type="common">roselle</name>
    <dbReference type="NCBI Taxonomy" id="183260"/>
    <lineage>
        <taxon>Eukaryota</taxon>
        <taxon>Viridiplantae</taxon>
        <taxon>Streptophyta</taxon>
        <taxon>Embryophyta</taxon>
        <taxon>Tracheophyta</taxon>
        <taxon>Spermatophyta</taxon>
        <taxon>Magnoliopsida</taxon>
        <taxon>eudicotyledons</taxon>
        <taxon>Gunneridae</taxon>
        <taxon>Pentapetalae</taxon>
        <taxon>rosids</taxon>
        <taxon>malvids</taxon>
        <taxon>Malvales</taxon>
        <taxon>Malvaceae</taxon>
        <taxon>Malvoideae</taxon>
        <taxon>Hibiscus</taxon>
    </lineage>
</organism>
<dbReference type="Proteomes" id="UP001472677">
    <property type="component" value="Unassembled WGS sequence"/>
</dbReference>
<dbReference type="PANTHER" id="PTHR46405">
    <property type="entry name" value="OS05G0141500 PROTEIN"/>
    <property type="match status" value="1"/>
</dbReference>
<dbReference type="InterPro" id="IPR046934">
    <property type="entry name" value="PIR2-like"/>
</dbReference>
<evidence type="ECO:0000313" key="2">
    <source>
        <dbReference type="EMBL" id="KAK8509896.1"/>
    </source>
</evidence>
<protein>
    <submittedName>
        <fullName evidence="2">Uncharacterized protein</fullName>
    </submittedName>
</protein>
<dbReference type="PANTHER" id="PTHR46405:SF4">
    <property type="entry name" value="E3 UBIQUITIN-PROTEIN LIGASE RF298-RELATED"/>
    <property type="match status" value="1"/>
</dbReference>
<reference evidence="2 3" key="1">
    <citation type="journal article" date="2024" name="G3 (Bethesda)">
        <title>Genome assembly of Hibiscus sabdariffa L. provides insights into metabolisms of medicinal natural products.</title>
        <authorList>
            <person name="Kim T."/>
        </authorList>
    </citation>
    <scope>NUCLEOTIDE SEQUENCE [LARGE SCALE GENOMIC DNA]</scope>
    <source>
        <strain evidence="2">TK-2024</strain>
        <tissue evidence="2">Old leaves</tissue>
    </source>
</reference>
<comment type="caution">
    <text evidence="2">The sequence shown here is derived from an EMBL/GenBank/DDBJ whole genome shotgun (WGS) entry which is preliminary data.</text>
</comment>
<evidence type="ECO:0000313" key="3">
    <source>
        <dbReference type="Proteomes" id="UP001472677"/>
    </source>
</evidence>
<proteinExistence type="predicted"/>
<keyword evidence="3" id="KW-1185">Reference proteome</keyword>
<feature type="region of interest" description="Disordered" evidence="1">
    <location>
        <begin position="1"/>
        <end position="23"/>
    </location>
</feature>
<dbReference type="EMBL" id="JBBPBM010000090">
    <property type="protein sequence ID" value="KAK8509896.1"/>
    <property type="molecule type" value="Genomic_DNA"/>
</dbReference>
<sequence>MGMAKEKVLAQAASTRKKRERLEAAAKVEKDKIKLKAEKDMHKHGEETKKLESKLSELKMKLDSSKIAALRRGIDGGSGQCSSLVLCSITSTPKLKLGFAEESWLALLPVSAEVLHFRTVPVMKATEILRCRS</sequence>
<gene>
    <name evidence="2" type="ORF">V6N12_001964</name>
</gene>
<accession>A0ABR2BRW6</accession>
<name>A0ABR2BRW6_9ROSI</name>